<gene>
    <name evidence="2" type="ORF">CHLRE_02g114150v5</name>
</gene>
<feature type="compositionally biased region" description="Basic residues" evidence="1">
    <location>
        <begin position="2139"/>
        <end position="2149"/>
    </location>
</feature>
<feature type="compositionally biased region" description="Low complexity" evidence="1">
    <location>
        <begin position="437"/>
        <end position="455"/>
    </location>
</feature>
<feature type="compositionally biased region" description="Low complexity" evidence="1">
    <location>
        <begin position="1863"/>
        <end position="1874"/>
    </location>
</feature>
<feature type="compositionally biased region" description="Low complexity" evidence="1">
    <location>
        <begin position="1960"/>
        <end position="1976"/>
    </location>
</feature>
<feature type="region of interest" description="Disordered" evidence="1">
    <location>
        <begin position="1804"/>
        <end position="1823"/>
    </location>
</feature>
<feature type="region of interest" description="Disordered" evidence="1">
    <location>
        <begin position="1850"/>
        <end position="1881"/>
    </location>
</feature>
<feature type="region of interest" description="Disordered" evidence="1">
    <location>
        <begin position="1625"/>
        <end position="1710"/>
    </location>
</feature>
<feature type="compositionally biased region" description="Low complexity" evidence="1">
    <location>
        <begin position="1014"/>
        <end position="1026"/>
    </location>
</feature>
<feature type="region of interest" description="Disordered" evidence="1">
    <location>
        <begin position="1"/>
        <end position="32"/>
    </location>
</feature>
<dbReference type="Proteomes" id="UP000006906">
    <property type="component" value="Chromosome 2"/>
</dbReference>
<keyword evidence="3" id="KW-1185">Reference proteome</keyword>
<feature type="compositionally biased region" description="Gly residues" evidence="1">
    <location>
        <begin position="2155"/>
        <end position="2188"/>
    </location>
</feature>
<feature type="region of interest" description="Disordered" evidence="1">
    <location>
        <begin position="2207"/>
        <end position="2248"/>
    </location>
</feature>
<feature type="compositionally biased region" description="Polar residues" evidence="1">
    <location>
        <begin position="1546"/>
        <end position="1556"/>
    </location>
</feature>
<feature type="region of interest" description="Disordered" evidence="1">
    <location>
        <begin position="1365"/>
        <end position="1394"/>
    </location>
</feature>
<organism evidence="2 3">
    <name type="scientific">Chlamydomonas reinhardtii</name>
    <name type="common">Chlamydomonas smithii</name>
    <dbReference type="NCBI Taxonomy" id="3055"/>
    <lineage>
        <taxon>Eukaryota</taxon>
        <taxon>Viridiplantae</taxon>
        <taxon>Chlorophyta</taxon>
        <taxon>core chlorophytes</taxon>
        <taxon>Chlorophyceae</taxon>
        <taxon>CS clade</taxon>
        <taxon>Chlamydomonadales</taxon>
        <taxon>Chlamydomonadaceae</taxon>
        <taxon>Chlamydomonas</taxon>
    </lineage>
</organism>
<feature type="compositionally biased region" description="Low complexity" evidence="1">
    <location>
        <begin position="1454"/>
        <end position="1476"/>
    </location>
</feature>
<feature type="compositionally biased region" description="Gly residues" evidence="1">
    <location>
        <begin position="1515"/>
        <end position="1524"/>
    </location>
</feature>
<feature type="region of interest" description="Disordered" evidence="1">
    <location>
        <begin position="1139"/>
        <end position="1219"/>
    </location>
</feature>
<feature type="region of interest" description="Disordered" evidence="1">
    <location>
        <begin position="711"/>
        <end position="740"/>
    </location>
</feature>
<dbReference type="EMBL" id="CM008963">
    <property type="protein sequence ID" value="PNW87230.1"/>
    <property type="molecule type" value="Genomic_DNA"/>
</dbReference>
<feature type="region of interest" description="Disordered" evidence="1">
    <location>
        <begin position="2041"/>
        <end position="2088"/>
    </location>
</feature>
<feature type="region of interest" description="Disordered" evidence="1">
    <location>
        <begin position="1951"/>
        <end position="1976"/>
    </location>
</feature>
<reference evidence="2 3" key="1">
    <citation type="journal article" date="2007" name="Science">
        <title>The Chlamydomonas genome reveals the evolution of key animal and plant functions.</title>
        <authorList>
            <person name="Merchant S.S."/>
            <person name="Prochnik S.E."/>
            <person name="Vallon O."/>
            <person name="Harris E.H."/>
            <person name="Karpowicz S.J."/>
            <person name="Witman G.B."/>
            <person name="Terry A."/>
            <person name="Salamov A."/>
            <person name="Fritz-Laylin L.K."/>
            <person name="Marechal-Drouard L."/>
            <person name="Marshall W.F."/>
            <person name="Qu L.H."/>
            <person name="Nelson D.R."/>
            <person name="Sanderfoot A.A."/>
            <person name="Spalding M.H."/>
            <person name="Kapitonov V.V."/>
            <person name="Ren Q."/>
            <person name="Ferris P."/>
            <person name="Lindquist E."/>
            <person name="Shapiro H."/>
            <person name="Lucas S.M."/>
            <person name="Grimwood J."/>
            <person name="Schmutz J."/>
            <person name="Cardol P."/>
            <person name="Cerutti H."/>
            <person name="Chanfreau G."/>
            <person name="Chen C.L."/>
            <person name="Cognat V."/>
            <person name="Croft M.T."/>
            <person name="Dent R."/>
            <person name="Dutcher S."/>
            <person name="Fernandez E."/>
            <person name="Fukuzawa H."/>
            <person name="Gonzalez-Ballester D."/>
            <person name="Gonzalez-Halphen D."/>
            <person name="Hallmann A."/>
            <person name="Hanikenne M."/>
            <person name="Hippler M."/>
            <person name="Inwood W."/>
            <person name="Jabbari K."/>
            <person name="Kalanon M."/>
            <person name="Kuras R."/>
            <person name="Lefebvre P.A."/>
            <person name="Lemaire S.D."/>
            <person name="Lobanov A.V."/>
            <person name="Lohr M."/>
            <person name="Manuell A."/>
            <person name="Meier I."/>
            <person name="Mets L."/>
            <person name="Mittag M."/>
            <person name="Mittelmeier T."/>
            <person name="Moroney J.V."/>
            <person name="Moseley J."/>
            <person name="Napoli C."/>
            <person name="Nedelcu A.M."/>
            <person name="Niyogi K."/>
            <person name="Novoselov S.V."/>
            <person name="Paulsen I.T."/>
            <person name="Pazour G."/>
            <person name="Purton S."/>
            <person name="Ral J.P."/>
            <person name="Riano-Pachon D.M."/>
            <person name="Riekhof W."/>
            <person name="Rymarquis L."/>
            <person name="Schroda M."/>
            <person name="Stern D."/>
            <person name="Umen J."/>
            <person name="Willows R."/>
            <person name="Wilson N."/>
            <person name="Zimmer S.L."/>
            <person name="Allmer J."/>
            <person name="Balk J."/>
            <person name="Bisova K."/>
            <person name="Chen C.J."/>
            <person name="Elias M."/>
            <person name="Gendler K."/>
            <person name="Hauser C."/>
            <person name="Lamb M.R."/>
            <person name="Ledford H."/>
            <person name="Long J.C."/>
            <person name="Minagawa J."/>
            <person name="Page M.D."/>
            <person name="Pan J."/>
            <person name="Pootakham W."/>
            <person name="Roje S."/>
            <person name="Rose A."/>
            <person name="Stahlberg E."/>
            <person name="Terauchi A.M."/>
            <person name="Yang P."/>
            <person name="Ball S."/>
            <person name="Bowler C."/>
            <person name="Dieckmann C.L."/>
            <person name="Gladyshev V.N."/>
            <person name="Green P."/>
            <person name="Jorgensen R."/>
            <person name="Mayfield S."/>
            <person name="Mueller-Roeber B."/>
            <person name="Rajamani S."/>
            <person name="Sayre R.T."/>
            <person name="Brokstein P."/>
            <person name="Dubchak I."/>
            <person name="Goodstein D."/>
            <person name="Hornick L."/>
            <person name="Huang Y.W."/>
            <person name="Jhaveri J."/>
            <person name="Luo Y."/>
            <person name="Martinez D."/>
            <person name="Ngau W.C."/>
            <person name="Otillar B."/>
            <person name="Poliakov A."/>
            <person name="Porter A."/>
            <person name="Szajkowski L."/>
            <person name="Werner G."/>
            <person name="Zhou K."/>
            <person name="Grigoriev I.V."/>
            <person name="Rokhsar D.S."/>
            <person name="Grossman A.R."/>
        </authorList>
    </citation>
    <scope>NUCLEOTIDE SEQUENCE [LARGE SCALE GENOMIC DNA]</scope>
    <source>
        <strain evidence="3">CC-503</strain>
    </source>
</reference>
<feature type="region of interest" description="Disordered" evidence="1">
    <location>
        <begin position="818"/>
        <end position="848"/>
    </location>
</feature>
<dbReference type="RefSeq" id="XP_042927572.1">
    <property type="nucleotide sequence ID" value="XM_043059938.1"/>
</dbReference>
<feature type="compositionally biased region" description="Low complexity" evidence="1">
    <location>
        <begin position="2064"/>
        <end position="2077"/>
    </location>
</feature>
<accession>A0A2K3E352</accession>
<sequence>MADNTQPKTQTAAAAAAAEQQPQSGVLGPDAVSATPTEVLAAAASAIATDDATGWAPATSHSGMDVAILASPTLNAPSLEPSGPYARYSASGRTPHSRPSRVTLSLVAPGADRYDVLAAEAACVYAVRMRRLRGRAPATAVRHSALTAPGAVPPGAAGANAGPGADAGISGRSASGAASGSSTIGAAWGRGAEHAAVPTSAAGPASSCYGGTSSGPFPELEISPRSDPAPALSGAQLAALSSLFQPHSCAARGGVTGGNDNGNVRGGDGSSRGPGLAPGHGGRRASQVATSSGAMPTLPEGVEVGTMRPQALGLQGEAAEGEEDEHCQAAHLQGQRQHAAASAAPAPQVLLPAQMAEGGGASSFATSLAVIAVDSCTRGFGPPSDGDALAAGPGSAALSDTFSAYAAGLSEALSLLPGPNSGGRDAAGRGSRRRRSMWVQRRSTGSCSGSGTAASSLQGLHEFSGEVEGPSGHLQAAAAAAGASSYSHSSSARRSAAGILHSVVAPGLPGRPALKRSSMPSASALALAATLGRALKEEADGDSTGDRRSSTGDGVVGFSRMVRQDSPVTPRAIQARGFQACEVVSAAAAATAGAMGAVAAAGGATAGVPGAGAAAAHCRVQQLLRPAAGSAEGTSGHSLSLSAIAPGPGGDRRSFDSATGSVVTAAGMCLRPSLDAGPAQRDDGAAVEAAIAAGAGTAAAIPAADEVADTNSYDSYDTEEDDTEPGGAVGKGGASGADAAGSQGFTKSAAGGIAGPKDAAAGGRGAAAAAASHAATAAVDRYGSLLVGSAGWRYTEMHDVHDTLLMSRLTSNSRWRGPQALGSVASGHNANRSEGGAEVHSTRGGSNSKWLSPAGPSAPLGAALGQPHHSYQQVNHTSRQRRPAAMVDSHASHEVDLGLVDLAPLSSAQHSPGLSPNPSITSYRLHQLLQPGVEMSPTGTAPTSANTDAIIALATGPGGGDAAAPAGPADAAAEAWAAWYRAVPSTRHTTSTQHYILEPPHTLSPRTSLGSGGMAPSPAATAALPTNTVPGAGSGARPNSDAGGTSPAPPASGIVVPAASRPAANQGRASLDSRLATPGHSHYRTAAGAGGPTGFSFGAWSQARPPPHHPRPTTGTWLGGGHVAGSNTWRPPAAGGGMVAAAAAGGRPGSGNRSRMAASTLGPGQAPAAVSVPQQPHQRQHDHTHGYPPPHPLHPDPQGQQGQHQLPTSASALNSAHGGGRAMALVSPVRGAPGFRVSRTSMASPTAARMSAGGSNHGHDYRPLGGEAPSGGVTGDSDVNLLMTTGEFMAGVAVSAEQEHPQLDEQQQPALQQAMGWAATLEVLREQVTCPSPPVPSPRVSVAGRSSRMLSAGFKLLAGGRSQRSFKGMHGAGDVGDGVTGYAPGSERTTPVPSPLVHAAARGQHRSSAGGGGPAGASRVLAVVTGAPPGSRSRAVSAAGAMPLAASSPVISSGSEAAAGTAPAAAPSPRAQPAAERPSRMRTSTHGAGAAPASPLPAASSSAEPSRTSLPAGVAAGGGGGAGAGSPRPSLFTRTLKALLPGPRSVPQSPRAQSLPSDEVGHAEDAEPGSDAAVDADPGMGRPFTLFQAPPLHAGATPAVAAAPHAPSLPHRPASRTLSRLALGRACSGAGDPNSTAEPPARPLHDSDTGGRDWTPGPAGQSVPPSAAHAGPAATHGGSIGGRSRGADSFTFGVPRPPPPPMGRWSMDDGWQRVRSPDAVMAVGDAAATAPPLAHRRLQRPYHFYSDGHVNLLSAHDASVPRGAVAVAPVDQPTAVMPAPTAALAMAAGRAVRLLPTLLCEVREEDSESAGDPASSRRGTDVGLLGDAVGSSSGAAGLAAAGSARALGAAGCSADGGGGGNGDSAAGDSGDGSAQHPQQPARSRLAKLFGLKRSASGGGAGSTGVVSTGSWTGLSGVGSVDEGLASAPASPSGGGRGGLVRALTRSRLASLAAGGGPGQQGRPDSQPSSAGDSAAAALAADSSAAAPAGASLGAGQRSASGLKTFMHSLWSSKAATQRKSSKRAAAGAAAGLDVALGAGPSATHAPGVGGGAAVPGDTTDRSCHSASSAHSPLSALSEGKHSQGHAALAATSRLREAAWADLEPQALAPSLRSLPVATSAASASVPGSPLGSGANQGSSRRRKLHKKLLRLGQRLTGGGGGSSSSGGDGGSGQGTGPEGSPRGGGRGAATGTAATPMARRVKSLFMPPSHSHFAAPDAAPDAASNTTPSGYAAPAPAPASGYPHGSGMQVATASANAAAAHSTSHSRVRAQALAHAHAQAQAEAQARMNQLAPLAAALFTPGK</sequence>
<protein>
    <submittedName>
        <fullName evidence="2">Uncharacterized protein</fullName>
    </submittedName>
</protein>
<proteinExistence type="predicted"/>
<dbReference type="GeneID" id="5725444"/>
<evidence type="ECO:0000313" key="3">
    <source>
        <dbReference type="Proteomes" id="UP000006906"/>
    </source>
</evidence>
<feature type="compositionally biased region" description="Gly residues" evidence="1">
    <location>
        <begin position="1370"/>
        <end position="1379"/>
    </location>
</feature>
<feature type="compositionally biased region" description="Low complexity" evidence="1">
    <location>
        <begin position="1196"/>
        <end position="1208"/>
    </location>
</feature>
<feature type="region of interest" description="Disordered" evidence="1">
    <location>
        <begin position="148"/>
        <end position="183"/>
    </location>
</feature>
<feature type="region of interest" description="Disordered" evidence="1">
    <location>
        <begin position="416"/>
        <end position="455"/>
    </location>
</feature>
<evidence type="ECO:0000313" key="2">
    <source>
        <dbReference type="EMBL" id="PNW87230.1"/>
    </source>
</evidence>
<dbReference type="InParanoid" id="A0A2K3E352"/>
<dbReference type="ExpressionAtlas" id="A0A2K3E352">
    <property type="expression patterns" value="baseline and differential"/>
</dbReference>
<feature type="compositionally biased region" description="Polar residues" evidence="1">
    <location>
        <begin position="1"/>
        <end position="11"/>
    </location>
</feature>
<feature type="compositionally biased region" description="Gly residues" evidence="1">
    <location>
        <begin position="254"/>
        <end position="280"/>
    </location>
</feature>
<name>A0A2K3E352_CHLRE</name>
<feature type="region of interest" description="Disordered" evidence="1">
    <location>
        <begin position="998"/>
        <end position="1121"/>
    </location>
</feature>
<dbReference type="Gramene" id="PNW87230">
    <property type="protein sequence ID" value="PNW87230"/>
    <property type="gene ID" value="CHLRE_02g114150v5"/>
</dbReference>
<feature type="region of interest" description="Disordered" evidence="1">
    <location>
        <begin position="2120"/>
        <end position="2193"/>
    </location>
</feature>
<feature type="region of interest" description="Disordered" evidence="1">
    <location>
        <begin position="1454"/>
        <end position="1590"/>
    </location>
</feature>
<feature type="compositionally biased region" description="Low complexity" evidence="1">
    <location>
        <begin position="1664"/>
        <end position="1677"/>
    </location>
</feature>
<dbReference type="OrthoDB" id="10689328at2759"/>
<evidence type="ECO:0000256" key="1">
    <source>
        <dbReference type="SAM" id="MobiDB-lite"/>
    </source>
</evidence>
<feature type="region of interest" description="Disordered" evidence="1">
    <location>
        <begin position="254"/>
        <end position="302"/>
    </location>
</feature>
<feature type="compositionally biased region" description="Low complexity" evidence="1">
    <location>
        <begin position="2214"/>
        <end position="2243"/>
    </location>
</feature>
<feature type="compositionally biased region" description="Low complexity" evidence="1">
    <location>
        <begin position="1490"/>
        <end position="1514"/>
    </location>
</feature>
<feature type="compositionally biased region" description="Low complexity" evidence="1">
    <location>
        <begin position="2120"/>
        <end position="2133"/>
    </location>
</feature>
<dbReference type="KEGG" id="cre:CHLRE_02g114150v5"/>